<dbReference type="EMBL" id="CP023778">
    <property type="protein sequence ID" value="ATL68356.1"/>
    <property type="molecule type" value="Genomic_DNA"/>
</dbReference>
<dbReference type="InterPro" id="IPR021345">
    <property type="entry name" value="DUF2961"/>
</dbReference>
<protein>
    <recommendedName>
        <fullName evidence="3">DUF2961 domain-containing protein</fullName>
    </recommendedName>
</protein>
<reference evidence="1 2" key="1">
    <citation type="submission" date="2017-10" db="EMBL/GenBank/DDBJ databases">
        <title>Comparative genomics between pathogenic Norcardia.</title>
        <authorList>
            <person name="Zeng L."/>
        </authorList>
    </citation>
    <scope>NUCLEOTIDE SEQUENCE [LARGE SCALE GENOMIC DNA]</scope>
    <source>
        <strain evidence="1 2">NC_YFY_NT001</strain>
    </source>
</reference>
<dbReference type="KEGG" id="ntp:CRH09_21400"/>
<dbReference type="AlphaFoldDB" id="A0A291RL99"/>
<accession>A0A291RL99</accession>
<evidence type="ECO:0000313" key="1">
    <source>
        <dbReference type="EMBL" id="ATL68356.1"/>
    </source>
</evidence>
<dbReference type="Proteomes" id="UP000221961">
    <property type="component" value="Chromosome"/>
</dbReference>
<gene>
    <name evidence="1" type="ORF">CRH09_21400</name>
</gene>
<dbReference type="Gene3D" id="2.60.120.1390">
    <property type="match status" value="3"/>
</dbReference>
<dbReference type="Pfam" id="PF11175">
    <property type="entry name" value="DUF2961"/>
    <property type="match status" value="1"/>
</dbReference>
<organism evidence="1 2">
    <name type="scientific">Nocardia terpenica</name>
    <dbReference type="NCBI Taxonomy" id="455432"/>
    <lineage>
        <taxon>Bacteria</taxon>
        <taxon>Bacillati</taxon>
        <taxon>Actinomycetota</taxon>
        <taxon>Actinomycetes</taxon>
        <taxon>Mycobacteriales</taxon>
        <taxon>Nocardiaceae</taxon>
        <taxon>Nocardia</taxon>
    </lineage>
</organism>
<sequence>MACRVIESCCRAVRRSVVRAAVVSGVVGLSAVAVTAPGHAQPLAPSPGALVGWDTYRQLDRLPYLAPGVETLQYSSYDRSGRNDDGSGGCIGGGGAGCVVAEDRGAGEIDSIWFTRDGGDVTAIGNIRIELDGAVVLDAPLQAVVDGAAGAPFVFPLVANAAQSPGGVYIKVPMPYRDSMRVSVAQNLQYYHVTYRHFPDPIGVATFDRSDRAEDVLAMLRGAGAGDPKPARPNAQRFTRTTDLPPGAVVPVAQAYGPGSVSALRLRLPSDAAFGGLRLRIAFDGRDFVDSPIGEFFGVGLGGADATPVRSLMFAADPVPGGWLSAWWPMPFIANVTVSLVNTTGEPINGVDTETTVDPDPQWAVALATGQAGHFAARSHAGPTVSGQDWSFADELGHGKFVGVSHTMSGHRIDTSFAPKAPMFLEGNEHVYADGAPAPQIPGTGTEDFYEGGWYFDWGRRFSLPLTGAPTVRSGGPACADYCLTAYRLMLPDAVNYLFALRFAIQHGPVDDEQADYSSTAFLYEY</sequence>
<evidence type="ECO:0000313" key="2">
    <source>
        <dbReference type="Proteomes" id="UP000221961"/>
    </source>
</evidence>
<evidence type="ECO:0008006" key="3">
    <source>
        <dbReference type="Google" id="ProtNLM"/>
    </source>
</evidence>
<proteinExistence type="predicted"/>
<name>A0A291RL99_9NOCA</name>